<evidence type="ECO:0000313" key="2">
    <source>
        <dbReference type="Proteomes" id="UP000030763"/>
    </source>
</evidence>
<keyword evidence="2" id="KW-1185">Reference proteome</keyword>
<reference evidence="1" key="2">
    <citation type="submission" date="2013-10" db="EMBL/GenBank/DDBJ databases">
        <authorList>
            <person name="Aslett M."/>
        </authorList>
    </citation>
    <scope>NUCLEOTIDE SEQUENCE [LARGE SCALE GENOMIC DNA]</scope>
    <source>
        <strain evidence="1">Weybridge</strain>
    </source>
</reference>
<dbReference type="EMBL" id="HG721911">
    <property type="protein sequence ID" value="CDJ60707.1"/>
    <property type="molecule type" value="Genomic_DNA"/>
</dbReference>
<keyword evidence="1" id="KW-0687">Ribonucleoprotein</keyword>
<protein>
    <submittedName>
        <fullName evidence="1">U4/U6 small nuclear ribonucleoprotein, putative</fullName>
    </submittedName>
</protein>
<dbReference type="OrthoDB" id="540662at2759"/>
<dbReference type="RefSeq" id="XP_013337357.1">
    <property type="nucleotide sequence ID" value="XM_013481903.1"/>
</dbReference>
<dbReference type="AlphaFoldDB" id="U6M917"/>
<accession>U6M917</accession>
<gene>
    <name evidence="1" type="ORF">EMWEY_00033940</name>
</gene>
<dbReference type="Proteomes" id="UP000030763">
    <property type="component" value="Unassembled WGS sequence"/>
</dbReference>
<dbReference type="GeneID" id="25337380"/>
<dbReference type="GO" id="GO:1990904">
    <property type="term" value="C:ribonucleoprotein complex"/>
    <property type="evidence" value="ECO:0007669"/>
    <property type="project" value="UniProtKB-KW"/>
</dbReference>
<name>U6M917_EIMMA</name>
<proteinExistence type="predicted"/>
<reference evidence="1" key="1">
    <citation type="submission" date="2013-10" db="EMBL/GenBank/DDBJ databases">
        <title>Genomic analysis of the causative agents of coccidiosis in chickens.</title>
        <authorList>
            <person name="Reid A.J."/>
            <person name="Blake D."/>
            <person name="Billington K."/>
            <person name="Browne H."/>
            <person name="Dunn M."/>
            <person name="Hung S."/>
            <person name="Kawahara F."/>
            <person name="Miranda-Saavedra D."/>
            <person name="Mourier T."/>
            <person name="Nagra H."/>
            <person name="Otto T.D."/>
            <person name="Rawlings N."/>
            <person name="Sanchez A."/>
            <person name="Sanders M."/>
            <person name="Subramaniam C."/>
            <person name="Tay Y."/>
            <person name="Dear P."/>
            <person name="Doerig C."/>
            <person name="Gruber A."/>
            <person name="Parkinson J."/>
            <person name="Shirley M."/>
            <person name="Wan K.L."/>
            <person name="Berriman M."/>
            <person name="Tomley F."/>
            <person name="Pain A."/>
        </authorList>
    </citation>
    <scope>NUCLEOTIDE SEQUENCE [LARGE SCALE GENOMIC DNA]</scope>
    <source>
        <strain evidence="1">Weybridge</strain>
    </source>
</reference>
<sequence>MADRPSGTPPSRADDKKSHLYYGKITQTSVPAAAAVLDDGSNFPSSPAAAVPVSAATESPAAAAAAAPEEDSQHAERLRAFKVQQTAASFKTAAPTIDSEVRDALR</sequence>
<dbReference type="VEuPathDB" id="ToxoDB:EMWEY_00033940"/>
<evidence type="ECO:0000313" key="1">
    <source>
        <dbReference type="EMBL" id="CDJ60707.1"/>
    </source>
</evidence>
<organism evidence="1 2">
    <name type="scientific">Eimeria maxima</name>
    <name type="common">Coccidian parasite</name>
    <dbReference type="NCBI Taxonomy" id="5804"/>
    <lineage>
        <taxon>Eukaryota</taxon>
        <taxon>Sar</taxon>
        <taxon>Alveolata</taxon>
        <taxon>Apicomplexa</taxon>
        <taxon>Conoidasida</taxon>
        <taxon>Coccidia</taxon>
        <taxon>Eucoccidiorida</taxon>
        <taxon>Eimeriorina</taxon>
        <taxon>Eimeriidae</taxon>
        <taxon>Eimeria</taxon>
    </lineage>
</organism>